<accession>A0ABR7XXI5</accession>
<dbReference type="InterPro" id="IPR001296">
    <property type="entry name" value="Glyco_trans_1"/>
</dbReference>
<reference evidence="2 3" key="1">
    <citation type="submission" date="2020-08" db="EMBL/GenBank/DDBJ databases">
        <title>Sphingobacterium sp. DN00404 isolated from aquaculture water.</title>
        <authorList>
            <person name="Zhang M."/>
        </authorList>
    </citation>
    <scope>NUCLEOTIDE SEQUENCE [LARGE SCALE GENOMIC DNA]</scope>
    <source>
        <strain evidence="2 3">KCTC 42746</strain>
    </source>
</reference>
<dbReference type="SUPFAM" id="SSF53756">
    <property type="entry name" value="UDP-Glycosyltransferase/glycogen phosphorylase"/>
    <property type="match status" value="1"/>
</dbReference>
<evidence type="ECO:0000259" key="1">
    <source>
        <dbReference type="Pfam" id="PF00534"/>
    </source>
</evidence>
<keyword evidence="3" id="KW-1185">Reference proteome</keyword>
<dbReference type="Gene3D" id="3.40.50.2000">
    <property type="entry name" value="Glycogen Phosphorylase B"/>
    <property type="match status" value="2"/>
</dbReference>
<feature type="domain" description="Glycosyl transferase family 1" evidence="1">
    <location>
        <begin position="185"/>
        <end position="338"/>
    </location>
</feature>
<evidence type="ECO:0000313" key="2">
    <source>
        <dbReference type="EMBL" id="MBD1423773.1"/>
    </source>
</evidence>
<organism evidence="2 3">
    <name type="scientific">Sphingobacterium chuzhouense</name>
    <dbReference type="NCBI Taxonomy" id="1742264"/>
    <lineage>
        <taxon>Bacteria</taxon>
        <taxon>Pseudomonadati</taxon>
        <taxon>Bacteroidota</taxon>
        <taxon>Sphingobacteriia</taxon>
        <taxon>Sphingobacteriales</taxon>
        <taxon>Sphingobacteriaceae</taxon>
        <taxon>Sphingobacterium</taxon>
    </lineage>
</organism>
<comment type="caution">
    <text evidence="2">The sequence shown here is derived from an EMBL/GenBank/DDBJ whole genome shotgun (WGS) entry which is preliminary data.</text>
</comment>
<dbReference type="PANTHER" id="PTHR12526">
    <property type="entry name" value="GLYCOSYLTRANSFERASE"/>
    <property type="match status" value="1"/>
</dbReference>
<dbReference type="RefSeq" id="WP_190315547.1">
    <property type="nucleotide sequence ID" value="NZ_JACNYL010000006.1"/>
</dbReference>
<dbReference type="PANTHER" id="PTHR12526:SF638">
    <property type="entry name" value="SPORE COAT PROTEIN SA"/>
    <property type="match status" value="1"/>
</dbReference>
<evidence type="ECO:0000313" key="3">
    <source>
        <dbReference type="Proteomes" id="UP000651112"/>
    </source>
</evidence>
<protein>
    <submittedName>
        <fullName evidence="2">Glycosyltransferase</fullName>
    </submittedName>
</protein>
<dbReference type="Proteomes" id="UP000651112">
    <property type="component" value="Unassembled WGS sequence"/>
</dbReference>
<name>A0ABR7XXI5_9SPHI</name>
<gene>
    <name evidence="2" type="ORF">H8B21_19600</name>
</gene>
<dbReference type="Pfam" id="PF00534">
    <property type="entry name" value="Glycos_transf_1"/>
    <property type="match status" value="1"/>
</dbReference>
<dbReference type="EMBL" id="JACNYL010000006">
    <property type="protein sequence ID" value="MBD1423773.1"/>
    <property type="molecule type" value="Genomic_DNA"/>
</dbReference>
<proteinExistence type="predicted"/>
<sequence length="365" mass="41873">MKNIIFFVTGLDSGGLENYLLRFLQIKGGGFKRIVVYCKGGKGGQLETAFKQIPNLEVKINSLGFYNLLKYIQLLRYLKGENFDTVCDFTGNFSGAVLAISKFANIEKRIAFYRSSSDRFKGSFFKNMYNKFVRRLVLIYSTSILSNSKTALNNYFSGIWRDDKRFLVVYNGIDLLSFSYGSKSLREEFKIPTRAFVVGHTGRFNEAKNHNTIIKVAEKLLTSNPDIYFIMCGNGVRDNLQNIVQEKRWSERIFLFNNRSDIASFLLTMDCYFFPSITEGQPNSLIEAMIMGTPFVASNIDPIKETVPGFLEKEYLVSPEDVDSAVSKILKIRDNREGYDKVLVQEWAIEQYNANTQFDLFYSQL</sequence>